<feature type="region of interest" description="Disordered" evidence="1">
    <location>
        <begin position="96"/>
        <end position="125"/>
    </location>
</feature>
<organism evidence="2 3">
    <name type="scientific">Lophium mytilinum</name>
    <dbReference type="NCBI Taxonomy" id="390894"/>
    <lineage>
        <taxon>Eukaryota</taxon>
        <taxon>Fungi</taxon>
        <taxon>Dikarya</taxon>
        <taxon>Ascomycota</taxon>
        <taxon>Pezizomycotina</taxon>
        <taxon>Dothideomycetes</taxon>
        <taxon>Pleosporomycetidae</taxon>
        <taxon>Mytilinidiales</taxon>
        <taxon>Mytilinidiaceae</taxon>
        <taxon>Lophium</taxon>
    </lineage>
</organism>
<accession>A0A6A6RGU8</accession>
<protein>
    <submittedName>
        <fullName evidence="2">Uncharacterized protein</fullName>
    </submittedName>
</protein>
<dbReference type="AlphaFoldDB" id="A0A6A6RGU8"/>
<evidence type="ECO:0000256" key="1">
    <source>
        <dbReference type="SAM" id="MobiDB-lite"/>
    </source>
</evidence>
<feature type="compositionally biased region" description="Polar residues" evidence="1">
    <location>
        <begin position="173"/>
        <end position="184"/>
    </location>
</feature>
<sequence length="432" mass="46983">MSTASSCAPTLSAGLGLPLYTSSSLKRTASPCTDPRTPPCSPKNTEQIWDEYERCARERSKSRETSFSSLHLRALESQRFSSGTVLDIIKSYDPYSSPKAPAASPASSVAPSPRIGTPPSFSQRKNMLQGTSLTRTMCKACENSATSPSTLCEDCKPKETTATSKPHIEDTSRPLSTEQRTSTAVHLGKRQKLHTPSNSRSSAASSTSKSIQTSPKRSAKANQRTLPIRLSSLDYSRTHDRPSESPELHHDLPSSKTSTPASRIPRKPVPQPTTPVGCSFPLLLPTFNHSNITSPPPSTPPSTASSRHNPNSLLASSPEYHLSLYPSTPTTIGTTRMSTSANTPLHRASYSLQNTVSVWEDDDDEKVGLVDYLRRGWRGSRSSFGFVGRRESGSATGAGVGVILEREVDGKSRQRGRWRRWTRCGCFGCKDD</sequence>
<reference evidence="2" key="1">
    <citation type="journal article" date="2020" name="Stud. Mycol.">
        <title>101 Dothideomycetes genomes: a test case for predicting lifestyles and emergence of pathogens.</title>
        <authorList>
            <person name="Haridas S."/>
            <person name="Albert R."/>
            <person name="Binder M."/>
            <person name="Bloem J."/>
            <person name="Labutti K."/>
            <person name="Salamov A."/>
            <person name="Andreopoulos B."/>
            <person name="Baker S."/>
            <person name="Barry K."/>
            <person name="Bills G."/>
            <person name="Bluhm B."/>
            <person name="Cannon C."/>
            <person name="Castanera R."/>
            <person name="Culley D."/>
            <person name="Daum C."/>
            <person name="Ezra D."/>
            <person name="Gonzalez J."/>
            <person name="Henrissat B."/>
            <person name="Kuo A."/>
            <person name="Liang C."/>
            <person name="Lipzen A."/>
            <person name="Lutzoni F."/>
            <person name="Magnuson J."/>
            <person name="Mondo S."/>
            <person name="Nolan M."/>
            <person name="Ohm R."/>
            <person name="Pangilinan J."/>
            <person name="Park H.-J."/>
            <person name="Ramirez L."/>
            <person name="Alfaro M."/>
            <person name="Sun H."/>
            <person name="Tritt A."/>
            <person name="Yoshinaga Y."/>
            <person name="Zwiers L.-H."/>
            <person name="Turgeon B."/>
            <person name="Goodwin S."/>
            <person name="Spatafora J."/>
            <person name="Crous P."/>
            <person name="Grigoriev I."/>
        </authorList>
    </citation>
    <scope>NUCLEOTIDE SEQUENCE</scope>
    <source>
        <strain evidence="2">CBS 269.34</strain>
    </source>
</reference>
<feature type="compositionally biased region" description="Low complexity" evidence="1">
    <location>
        <begin position="197"/>
        <end position="214"/>
    </location>
</feature>
<proteinExistence type="predicted"/>
<feature type="compositionally biased region" description="Low complexity" evidence="1">
    <location>
        <begin position="96"/>
        <end position="113"/>
    </location>
</feature>
<dbReference type="OrthoDB" id="3931311at2759"/>
<keyword evidence="3" id="KW-1185">Reference proteome</keyword>
<gene>
    <name evidence="2" type="ORF">BU16DRAFT_23761</name>
</gene>
<evidence type="ECO:0000313" key="3">
    <source>
        <dbReference type="Proteomes" id="UP000799750"/>
    </source>
</evidence>
<evidence type="ECO:0000313" key="2">
    <source>
        <dbReference type="EMBL" id="KAF2502933.1"/>
    </source>
</evidence>
<feature type="compositionally biased region" description="Basic and acidic residues" evidence="1">
    <location>
        <begin position="236"/>
        <end position="253"/>
    </location>
</feature>
<dbReference type="EMBL" id="MU004181">
    <property type="protein sequence ID" value="KAF2502933.1"/>
    <property type="molecule type" value="Genomic_DNA"/>
</dbReference>
<feature type="region of interest" description="Disordered" evidence="1">
    <location>
        <begin position="145"/>
        <end position="340"/>
    </location>
</feature>
<feature type="region of interest" description="Disordered" evidence="1">
    <location>
        <begin position="25"/>
        <end position="45"/>
    </location>
</feature>
<dbReference type="Proteomes" id="UP000799750">
    <property type="component" value="Unassembled WGS sequence"/>
</dbReference>
<feature type="compositionally biased region" description="Polar residues" evidence="1">
    <location>
        <begin position="325"/>
        <end position="340"/>
    </location>
</feature>
<name>A0A6A6RGU8_9PEZI</name>